<proteinExistence type="predicted"/>
<protein>
    <submittedName>
        <fullName evidence="4">PHB depolymerase family esterase</fullName>
    </submittedName>
</protein>
<feature type="compositionally biased region" description="Low complexity" evidence="3">
    <location>
        <begin position="358"/>
        <end position="369"/>
    </location>
</feature>
<keyword evidence="2" id="KW-0378">Hydrolase</keyword>
<dbReference type="Pfam" id="PF10503">
    <property type="entry name" value="Esterase_PHB"/>
    <property type="match status" value="1"/>
</dbReference>
<keyword evidence="5" id="KW-1185">Reference proteome</keyword>
<evidence type="ECO:0000313" key="4">
    <source>
        <dbReference type="EMBL" id="MBS9476948.1"/>
    </source>
</evidence>
<accession>A0ABS5R5K9</accession>
<dbReference type="InterPro" id="IPR029058">
    <property type="entry name" value="AB_hydrolase_fold"/>
</dbReference>
<evidence type="ECO:0000313" key="5">
    <source>
        <dbReference type="Proteomes" id="UP001166585"/>
    </source>
</evidence>
<gene>
    <name evidence="4" type="ORF">KIP89_07495</name>
</gene>
<evidence type="ECO:0000256" key="1">
    <source>
        <dbReference type="ARBA" id="ARBA00022729"/>
    </source>
</evidence>
<evidence type="ECO:0000256" key="2">
    <source>
        <dbReference type="ARBA" id="ARBA00022801"/>
    </source>
</evidence>
<reference evidence="4" key="1">
    <citation type="submission" date="2021-05" db="EMBL/GenBank/DDBJ databases">
        <authorList>
            <person name="Sun Q."/>
            <person name="Inoue M."/>
        </authorList>
    </citation>
    <scope>NUCLEOTIDE SEQUENCE</scope>
    <source>
        <strain evidence="4">VKM B-3255</strain>
    </source>
</reference>
<dbReference type="PANTHER" id="PTHR43037:SF1">
    <property type="entry name" value="BLL1128 PROTEIN"/>
    <property type="match status" value="1"/>
</dbReference>
<dbReference type="InterPro" id="IPR010126">
    <property type="entry name" value="Esterase_phb"/>
</dbReference>
<name>A0ABS5R5K9_9HYPH</name>
<dbReference type="Proteomes" id="UP001166585">
    <property type="component" value="Unassembled WGS sequence"/>
</dbReference>
<dbReference type="SUPFAM" id="SSF53474">
    <property type="entry name" value="alpha/beta-Hydrolases"/>
    <property type="match status" value="2"/>
</dbReference>
<feature type="region of interest" description="Disordered" evidence="3">
    <location>
        <begin position="343"/>
        <end position="388"/>
    </location>
</feature>
<dbReference type="Gene3D" id="3.40.50.1820">
    <property type="entry name" value="alpha/beta hydrolase"/>
    <property type="match status" value="1"/>
</dbReference>
<keyword evidence="1" id="KW-0732">Signal</keyword>
<dbReference type="NCBIfam" id="TIGR01840">
    <property type="entry name" value="esterase_phb"/>
    <property type="match status" value="1"/>
</dbReference>
<sequence length="407" mass="42802">MSDMMADFASFGGRQGAFFRDGAFLRDGAYSRETESSDRLAVLADFGSNPGALTARFYLPPDLPPGAPLVVVLHGCTQNAAGYDHRAGWSTLADEAGFALLYPEQSRLNNPNLCFNWFRPGDARRDAGEALSIRQMIDALGQVHAIDSARVFITGLSAGGAMTSVMLAAYPEVFAGGAIIAGLAYGCASTVPEAFDCMRGQGAASDEELWALLREASDHGGPWPRIAIWQGSADHTVAPSNAEDIAAQWRHVHHLGETPTREEMLGVRARRTWCNGAGEAVIELNTVASMGHGTPLGDGLGVPGPYMLDVGISSTREIARFWGLADAPQTRAALPARPVAPLAPAARRRPRAVTGQDAAPAASPAAVPATSRAKTYGTGPALQPPGADAFSVKKTIEDALRAAGLMR</sequence>
<dbReference type="EMBL" id="JAHCQH010000015">
    <property type="protein sequence ID" value="MBS9476948.1"/>
    <property type="molecule type" value="Genomic_DNA"/>
</dbReference>
<evidence type="ECO:0000256" key="3">
    <source>
        <dbReference type="SAM" id="MobiDB-lite"/>
    </source>
</evidence>
<organism evidence="4 5">
    <name type="scientific">Ancylobacter radicis</name>
    <dbReference type="NCBI Taxonomy" id="2836179"/>
    <lineage>
        <taxon>Bacteria</taxon>
        <taxon>Pseudomonadati</taxon>
        <taxon>Pseudomonadota</taxon>
        <taxon>Alphaproteobacteria</taxon>
        <taxon>Hyphomicrobiales</taxon>
        <taxon>Xanthobacteraceae</taxon>
        <taxon>Ancylobacter</taxon>
    </lineage>
</organism>
<dbReference type="PANTHER" id="PTHR43037">
    <property type="entry name" value="UNNAMED PRODUCT-RELATED"/>
    <property type="match status" value="1"/>
</dbReference>
<dbReference type="InterPro" id="IPR050955">
    <property type="entry name" value="Plant_Biomass_Hydrol_Est"/>
</dbReference>
<comment type="caution">
    <text evidence="4">The sequence shown here is derived from an EMBL/GenBank/DDBJ whole genome shotgun (WGS) entry which is preliminary data.</text>
</comment>